<dbReference type="InterPro" id="IPR023299">
    <property type="entry name" value="ATPase_P-typ_cyto_dom_N"/>
</dbReference>
<comment type="caution">
    <text evidence="11">The sequence shown here is derived from an EMBL/GenBank/DDBJ whole genome shotgun (WGS) entry which is preliminary data.</text>
</comment>
<evidence type="ECO:0000256" key="3">
    <source>
        <dbReference type="ARBA" id="ARBA00022692"/>
    </source>
</evidence>
<dbReference type="Gene3D" id="1.20.1110.10">
    <property type="entry name" value="Calcium-transporting ATPase, transmembrane domain"/>
    <property type="match status" value="1"/>
</dbReference>
<evidence type="ECO:0000256" key="9">
    <source>
        <dbReference type="SAM" id="Phobius"/>
    </source>
</evidence>
<evidence type="ECO:0000313" key="12">
    <source>
        <dbReference type="Proteomes" id="UP000178106"/>
    </source>
</evidence>
<dbReference type="Gene3D" id="3.40.1110.10">
    <property type="entry name" value="Calcium-transporting ATPase, cytoplasmic domain N"/>
    <property type="match status" value="1"/>
</dbReference>
<dbReference type="InterPro" id="IPR018303">
    <property type="entry name" value="ATPase_P-typ_P_site"/>
</dbReference>
<reference evidence="11 12" key="1">
    <citation type="journal article" date="2016" name="Nat. Commun.">
        <title>Thousands of microbial genomes shed light on interconnected biogeochemical processes in an aquifer system.</title>
        <authorList>
            <person name="Anantharaman K."/>
            <person name="Brown C.T."/>
            <person name="Hug L.A."/>
            <person name="Sharon I."/>
            <person name="Castelle C.J."/>
            <person name="Probst A.J."/>
            <person name="Thomas B.C."/>
            <person name="Singh A."/>
            <person name="Wilkins M.J."/>
            <person name="Karaoz U."/>
            <person name="Brodie E.L."/>
            <person name="Williams K.H."/>
            <person name="Hubbard S.S."/>
            <person name="Banfield J.F."/>
        </authorList>
    </citation>
    <scope>NUCLEOTIDE SEQUENCE [LARGE SCALE GENOMIC DNA]</scope>
</reference>
<evidence type="ECO:0000256" key="5">
    <source>
        <dbReference type="ARBA" id="ARBA00022840"/>
    </source>
</evidence>
<dbReference type="InterPro" id="IPR006068">
    <property type="entry name" value="ATPase_P-typ_cation-transptr_C"/>
</dbReference>
<feature type="transmembrane region" description="Helical" evidence="9">
    <location>
        <begin position="727"/>
        <end position="745"/>
    </location>
</feature>
<evidence type="ECO:0000256" key="1">
    <source>
        <dbReference type="ARBA" id="ARBA00004141"/>
    </source>
</evidence>
<dbReference type="InterPro" id="IPR001757">
    <property type="entry name" value="P_typ_ATPase"/>
</dbReference>
<dbReference type="NCBIfam" id="TIGR01494">
    <property type="entry name" value="ATPase_P-type"/>
    <property type="match status" value="2"/>
</dbReference>
<dbReference type="InterPro" id="IPR023214">
    <property type="entry name" value="HAD_sf"/>
</dbReference>
<dbReference type="Pfam" id="PF00690">
    <property type="entry name" value="Cation_ATPase_N"/>
    <property type="match status" value="1"/>
</dbReference>
<dbReference type="PRINTS" id="PR00120">
    <property type="entry name" value="HATPASE"/>
</dbReference>
<dbReference type="SFLD" id="SFLDF00027">
    <property type="entry name" value="p-type_atpase"/>
    <property type="match status" value="1"/>
</dbReference>
<dbReference type="GO" id="GO:0005886">
    <property type="term" value="C:plasma membrane"/>
    <property type="evidence" value="ECO:0007669"/>
    <property type="project" value="TreeGrafter"/>
</dbReference>
<dbReference type="PANTHER" id="PTHR43294:SF20">
    <property type="entry name" value="P-TYPE ATPASE"/>
    <property type="match status" value="1"/>
</dbReference>
<protein>
    <recommendedName>
        <fullName evidence="10">Cation-transporting P-type ATPase N-terminal domain-containing protein</fullName>
    </recommendedName>
</protein>
<dbReference type="Gene3D" id="3.40.50.1000">
    <property type="entry name" value="HAD superfamily/HAD-like"/>
    <property type="match status" value="1"/>
</dbReference>
<evidence type="ECO:0000256" key="7">
    <source>
        <dbReference type="ARBA" id="ARBA00022989"/>
    </source>
</evidence>
<dbReference type="InterPro" id="IPR008250">
    <property type="entry name" value="ATPase_P-typ_transduc_dom_A_sf"/>
</dbReference>
<dbReference type="Pfam" id="PF00122">
    <property type="entry name" value="E1-E2_ATPase"/>
    <property type="match status" value="1"/>
</dbReference>
<evidence type="ECO:0000259" key="10">
    <source>
        <dbReference type="SMART" id="SM00831"/>
    </source>
</evidence>
<evidence type="ECO:0000313" key="11">
    <source>
        <dbReference type="EMBL" id="OGZ19797.1"/>
    </source>
</evidence>
<dbReference type="Gene3D" id="2.70.150.10">
    <property type="entry name" value="Calcium-transporting ATPase, cytoplasmic transduction domain A"/>
    <property type="match status" value="1"/>
</dbReference>
<dbReference type="InterPro" id="IPR050510">
    <property type="entry name" value="Cation_transp_ATPase_P-type"/>
</dbReference>
<dbReference type="GO" id="GO:0036376">
    <property type="term" value="P:sodium ion export across plasma membrane"/>
    <property type="evidence" value="ECO:0007669"/>
    <property type="project" value="TreeGrafter"/>
</dbReference>
<dbReference type="GO" id="GO:1902600">
    <property type="term" value="P:proton transmembrane transport"/>
    <property type="evidence" value="ECO:0007669"/>
    <property type="project" value="TreeGrafter"/>
</dbReference>
<dbReference type="SUPFAM" id="SSF56784">
    <property type="entry name" value="HAD-like"/>
    <property type="match status" value="1"/>
</dbReference>
<feature type="transmembrane region" description="Helical" evidence="9">
    <location>
        <begin position="803"/>
        <end position="820"/>
    </location>
</feature>
<dbReference type="SUPFAM" id="SSF81665">
    <property type="entry name" value="Calcium ATPase, transmembrane domain M"/>
    <property type="match status" value="1"/>
</dbReference>
<evidence type="ECO:0000256" key="2">
    <source>
        <dbReference type="ARBA" id="ARBA00005675"/>
    </source>
</evidence>
<dbReference type="InterPro" id="IPR044492">
    <property type="entry name" value="P_typ_ATPase_HD_dom"/>
</dbReference>
<comment type="similarity">
    <text evidence="2">Belongs to the cation transport ATPase (P-type) (TC 3.A.3) family. Type IIA subfamily.</text>
</comment>
<dbReference type="PANTHER" id="PTHR43294">
    <property type="entry name" value="SODIUM/POTASSIUM-TRANSPORTING ATPASE SUBUNIT ALPHA"/>
    <property type="match status" value="1"/>
</dbReference>
<dbReference type="AlphaFoldDB" id="A0A1G2E1U2"/>
<accession>A0A1G2E1U2</accession>
<dbReference type="InterPro" id="IPR059000">
    <property type="entry name" value="ATPase_P-type_domA"/>
</dbReference>
<organism evidence="11 12">
    <name type="scientific">Candidatus Lloydbacteria bacterium RIFOXYC12_FULL_46_25</name>
    <dbReference type="NCBI Taxonomy" id="1798670"/>
    <lineage>
        <taxon>Bacteria</taxon>
        <taxon>Candidatus Lloydiibacteriota</taxon>
    </lineage>
</organism>
<keyword evidence="5" id="KW-0067">ATP-binding</keyword>
<dbReference type="GO" id="GO:1990573">
    <property type="term" value="P:potassium ion import across plasma membrane"/>
    <property type="evidence" value="ECO:0007669"/>
    <property type="project" value="TreeGrafter"/>
</dbReference>
<keyword evidence="8 9" id="KW-0472">Membrane</keyword>
<proteinExistence type="inferred from homology"/>
<dbReference type="InterPro" id="IPR004014">
    <property type="entry name" value="ATPase_P-typ_cation-transptr_N"/>
</dbReference>
<dbReference type="SUPFAM" id="SSF81653">
    <property type="entry name" value="Calcium ATPase, transduction domain A"/>
    <property type="match status" value="1"/>
</dbReference>
<dbReference type="GO" id="GO:0005524">
    <property type="term" value="F:ATP binding"/>
    <property type="evidence" value="ECO:0007669"/>
    <property type="project" value="UniProtKB-KW"/>
</dbReference>
<sequence>MSHISNIPAYQKTKEVVVSELHTHKDHGLSALTAKELLVHHGKNTLSRETKESIIDRIVEELRSPLVFILLCAGIVTTLLGEYVDSTVIFIAVIINIGISLYQEGRADQAFDKLRASQEKFAVVIRDGQKSRVSSDELVPGDIIVVETGVNIPADARVILAHNLEVNESPLTGEWIDVSKNDVVLETVLPPSEQKNMLFMGTMVTSGSGVAVVVATGNHTEIGAIAEALGAGEELKTPLQENVVNVARLLTRIVLFALIGIFTLGLLRGEPFTELLLISIAIAVAAIPEGLPAAVTVVLAIGMEAILKRGGLVRNLLAAETLGSTTVILTDKTGTLTKAEMQVARVVTLGTILLDEQKKNDDTLAHEVHGDERDALEFATLASDAFIEKSGEGEAVVDIVRGRPVERAVVAAALASGLNQTELLSNYPRIDMLPFESKHRIAMSLHSIRGLKHRRAYITGAPEYILEHAHAVYLEGKEHAKKKEILAQLEHELKHYTSKGMRLIAVGYKDMMLDAFPREDGIERMELAKNMVFMGFIVLHDPLREDVPESIAIAQRAGARVIMATGDNPQTAHSIAMECGIWKEGDHVLSGIEVGALDDDELAKKLKMTTVFSRMLPEHKLRLVRLLSSSGEVVAMTGDGVNDAPALRAANIGVALGSGTEVAKEASDLILLNNSFAIIVAAIEEGRRIIDNLRKIIAYLLSTSFSEIIVVGIALIIALPIPLLPAQILWINILTEGFMNFAFAFEPKEEGLMERDPKVAGARTMLSRTLTSFIIIVGMISGLILSLLYWLLISVWNTPIIEARTMIFVALTLGTIFIAFSMKDLRMPIYRIRLWTNKYLIGALVFGVAGLLAALYIPPLRELLRLAEVDLVEKLPLLFSVVLLNIAAVEVAKFFIFPRRKGS</sequence>
<feature type="domain" description="Cation-transporting P-type ATPase N-terminal" evidence="10">
    <location>
        <begin position="8"/>
        <end position="82"/>
    </location>
</feature>
<feature type="transmembrane region" description="Helical" evidence="9">
    <location>
        <begin position="696"/>
        <end position="721"/>
    </location>
</feature>
<keyword evidence="6" id="KW-1278">Translocase</keyword>
<dbReference type="Pfam" id="PF13246">
    <property type="entry name" value="Cation_ATPase"/>
    <property type="match status" value="1"/>
</dbReference>
<dbReference type="SFLD" id="SFLDS00003">
    <property type="entry name" value="Haloacid_Dehalogenase"/>
    <property type="match status" value="1"/>
</dbReference>
<dbReference type="GO" id="GO:0016887">
    <property type="term" value="F:ATP hydrolysis activity"/>
    <property type="evidence" value="ECO:0007669"/>
    <property type="project" value="InterPro"/>
</dbReference>
<comment type="subcellular location">
    <subcellularLocation>
        <location evidence="1">Membrane</location>
        <topology evidence="1">Multi-pass membrane protein</topology>
    </subcellularLocation>
</comment>
<feature type="transmembrane region" description="Helical" evidence="9">
    <location>
        <begin position="840"/>
        <end position="857"/>
    </location>
</feature>
<dbReference type="SMART" id="SM00831">
    <property type="entry name" value="Cation_ATPase_N"/>
    <property type="match status" value="1"/>
</dbReference>
<dbReference type="PROSITE" id="PS00154">
    <property type="entry name" value="ATPASE_E1_E2"/>
    <property type="match status" value="1"/>
</dbReference>
<feature type="transmembrane region" description="Helical" evidence="9">
    <location>
        <begin position="275"/>
        <end position="301"/>
    </location>
</feature>
<feature type="transmembrane region" description="Helical" evidence="9">
    <location>
        <begin position="249"/>
        <end position="269"/>
    </location>
</feature>
<name>A0A1G2E1U2_9BACT</name>
<dbReference type="InterPro" id="IPR036412">
    <property type="entry name" value="HAD-like_sf"/>
</dbReference>
<feature type="transmembrane region" description="Helical" evidence="9">
    <location>
        <begin position="766"/>
        <end position="791"/>
    </location>
</feature>
<dbReference type="SUPFAM" id="SSF81660">
    <property type="entry name" value="Metal cation-transporting ATPase, ATP-binding domain N"/>
    <property type="match status" value="1"/>
</dbReference>
<dbReference type="PRINTS" id="PR00119">
    <property type="entry name" value="CATATPASE"/>
</dbReference>
<dbReference type="GO" id="GO:0005391">
    <property type="term" value="F:P-type sodium:potassium-exchanging transporter activity"/>
    <property type="evidence" value="ECO:0007669"/>
    <property type="project" value="TreeGrafter"/>
</dbReference>
<gene>
    <name evidence="11" type="ORF">A2494_00170</name>
</gene>
<evidence type="ECO:0000256" key="8">
    <source>
        <dbReference type="ARBA" id="ARBA00023136"/>
    </source>
</evidence>
<dbReference type="Pfam" id="PF08282">
    <property type="entry name" value="Hydrolase_3"/>
    <property type="match status" value="1"/>
</dbReference>
<dbReference type="GO" id="GO:0030007">
    <property type="term" value="P:intracellular potassium ion homeostasis"/>
    <property type="evidence" value="ECO:0007669"/>
    <property type="project" value="TreeGrafter"/>
</dbReference>
<dbReference type="InterPro" id="IPR023298">
    <property type="entry name" value="ATPase_P-typ_TM_dom_sf"/>
</dbReference>
<keyword evidence="4" id="KW-0547">Nucleotide-binding</keyword>
<feature type="transmembrane region" description="Helical" evidence="9">
    <location>
        <begin position="877"/>
        <end position="897"/>
    </location>
</feature>
<keyword evidence="3 9" id="KW-0812">Transmembrane</keyword>
<evidence type="ECO:0000256" key="4">
    <source>
        <dbReference type="ARBA" id="ARBA00022741"/>
    </source>
</evidence>
<dbReference type="Pfam" id="PF00689">
    <property type="entry name" value="Cation_ATPase_C"/>
    <property type="match status" value="1"/>
</dbReference>
<keyword evidence="7 9" id="KW-1133">Transmembrane helix</keyword>
<dbReference type="EMBL" id="MHLU01000041">
    <property type="protein sequence ID" value="OGZ19797.1"/>
    <property type="molecule type" value="Genomic_DNA"/>
</dbReference>
<dbReference type="GO" id="GO:0006883">
    <property type="term" value="P:intracellular sodium ion homeostasis"/>
    <property type="evidence" value="ECO:0007669"/>
    <property type="project" value="TreeGrafter"/>
</dbReference>
<dbReference type="SFLD" id="SFLDG00002">
    <property type="entry name" value="C1.7:_P-type_atpase_like"/>
    <property type="match status" value="1"/>
</dbReference>
<evidence type="ECO:0000256" key="6">
    <source>
        <dbReference type="ARBA" id="ARBA00022967"/>
    </source>
</evidence>
<feature type="transmembrane region" description="Helical" evidence="9">
    <location>
        <begin position="62"/>
        <end position="81"/>
    </location>
</feature>
<dbReference type="Proteomes" id="UP000178106">
    <property type="component" value="Unassembled WGS sequence"/>
</dbReference>
<feature type="transmembrane region" description="Helical" evidence="9">
    <location>
        <begin position="87"/>
        <end position="105"/>
    </location>
</feature>